<keyword evidence="5" id="KW-0493">Microtubule</keyword>
<feature type="coiled-coil region" evidence="10">
    <location>
        <begin position="31"/>
        <end position="65"/>
    </location>
</feature>
<dbReference type="InterPro" id="IPR026206">
    <property type="entry name" value="HAUS3"/>
</dbReference>
<comment type="subcellular location">
    <subcellularLocation>
        <location evidence="1">Cytoplasm</location>
        <location evidence="1">Cytoskeleton</location>
        <location evidence="1">Spindle</location>
    </subcellularLocation>
</comment>
<dbReference type="Pfam" id="PF14932">
    <property type="entry name" value="HAUS-augmin3"/>
    <property type="match status" value="1"/>
</dbReference>
<gene>
    <name evidence="12" type="ORF">CISIN_1g0071262mg</name>
</gene>
<evidence type="ECO:0000256" key="9">
    <source>
        <dbReference type="ARBA" id="ARBA00023306"/>
    </source>
</evidence>
<keyword evidence="4" id="KW-0132">Cell division</keyword>
<dbReference type="GO" id="GO:0005819">
    <property type="term" value="C:spindle"/>
    <property type="evidence" value="ECO:0007669"/>
    <property type="project" value="UniProtKB-SubCell"/>
</dbReference>
<keyword evidence="6" id="KW-0498">Mitosis</keyword>
<name>A0A067FD73_CITSI</name>
<keyword evidence="8" id="KW-0206">Cytoskeleton</keyword>
<keyword evidence="3" id="KW-0963">Cytoplasm</keyword>
<dbReference type="GO" id="GO:0051225">
    <property type="term" value="P:spindle assembly"/>
    <property type="evidence" value="ECO:0007669"/>
    <property type="project" value="InterPro"/>
</dbReference>
<evidence type="ECO:0000256" key="5">
    <source>
        <dbReference type="ARBA" id="ARBA00022701"/>
    </source>
</evidence>
<proteinExistence type="inferred from homology"/>
<dbReference type="GO" id="GO:0051301">
    <property type="term" value="P:cell division"/>
    <property type="evidence" value="ECO:0007669"/>
    <property type="project" value="UniProtKB-KW"/>
</dbReference>
<dbReference type="PANTHER" id="PTHR19378:SF0">
    <property type="entry name" value="HAUS AUGMIN-LIKE COMPLEX SUBUNIT 3"/>
    <property type="match status" value="1"/>
</dbReference>
<dbReference type="InterPro" id="IPR032733">
    <property type="entry name" value="HAUS3_N"/>
</dbReference>
<evidence type="ECO:0000256" key="3">
    <source>
        <dbReference type="ARBA" id="ARBA00022490"/>
    </source>
</evidence>
<dbReference type="PANTHER" id="PTHR19378">
    <property type="entry name" value="GOLGIN- RELATED"/>
    <property type="match status" value="1"/>
</dbReference>
<dbReference type="AlphaFoldDB" id="A0A067FD73"/>
<protein>
    <recommendedName>
        <fullName evidence="11">HAUS augmin-like complex subunit 3 N-terminal domain-containing protein</fullName>
    </recommendedName>
</protein>
<dbReference type="EMBL" id="KK784927">
    <property type="protein sequence ID" value="KDO61146.1"/>
    <property type="molecule type" value="Genomic_DNA"/>
</dbReference>
<evidence type="ECO:0000256" key="7">
    <source>
        <dbReference type="ARBA" id="ARBA00023054"/>
    </source>
</evidence>
<evidence type="ECO:0000256" key="4">
    <source>
        <dbReference type="ARBA" id="ARBA00022618"/>
    </source>
</evidence>
<dbReference type="GO" id="GO:0005874">
    <property type="term" value="C:microtubule"/>
    <property type="evidence" value="ECO:0007669"/>
    <property type="project" value="UniProtKB-KW"/>
</dbReference>
<evidence type="ECO:0000313" key="12">
    <source>
        <dbReference type="EMBL" id="KDO61146.1"/>
    </source>
</evidence>
<reference evidence="12 13" key="1">
    <citation type="submission" date="2014-04" db="EMBL/GenBank/DDBJ databases">
        <authorList>
            <consortium name="International Citrus Genome Consortium"/>
            <person name="Gmitter F."/>
            <person name="Chen C."/>
            <person name="Farmerie W."/>
            <person name="Harkins T."/>
            <person name="Desany B."/>
            <person name="Mohiuddin M."/>
            <person name="Kodira C."/>
            <person name="Borodovsky M."/>
            <person name="Lomsadze A."/>
            <person name="Burns P."/>
            <person name="Jenkins J."/>
            <person name="Prochnik S."/>
            <person name="Shu S."/>
            <person name="Chapman J."/>
            <person name="Pitluck S."/>
            <person name="Schmutz J."/>
            <person name="Rokhsar D."/>
        </authorList>
    </citation>
    <scope>NUCLEOTIDE SEQUENCE</scope>
</reference>
<sequence>GEDLESAFDSISAFSSRRDDQEAVFGSEEGLKDIREATQAYRDEAAQLQRQLRHLQCQFDMLTAHASTLMQGRRARVAATSTVNGHLSILDDGLSARNLQMNDVLGRIASTAQELAHYHSGDEDGIYLAYSDFHPYLLGDSSSMKELNQWFSKQLDSGPFRLVAEEGKSKCSWVSLGDESNILVRDLEKSHHQRVSELQRLRSVFGTSERQWVEAQVENAKQQAILMTLKSQVASDEAYIHLDFHSLKRKHVELVGELSNLHHKEEKLLSETIPDLCWELAQLQDTYILQGDYDLKVMRQELYISRQKAFINHLINQLARHQFLRLACHLEKRNMLAAYSLLKVIESELQGYLSATKSRVGRCLALIEAASDVQEQGAVDDRDTFLHGVRDLLSIHSNAQAGLSTYVSAPGIVQQISGLRADLTALQSDLENSLPGDRNRCINELCTLIQSLQQLLFASSTTAQPILTPRPLMKELDEMEKINAKLSVAVEEVTLEHCKKNEANFWCACRLLNITLRRLAFKGGFLSTSFAILSV</sequence>
<dbReference type="GO" id="GO:0070652">
    <property type="term" value="C:HAUS complex"/>
    <property type="evidence" value="ECO:0007669"/>
    <property type="project" value="InterPro"/>
</dbReference>
<accession>A0A067FD73</accession>
<keyword evidence="7 10" id="KW-0175">Coiled coil</keyword>
<evidence type="ECO:0000256" key="1">
    <source>
        <dbReference type="ARBA" id="ARBA00004186"/>
    </source>
</evidence>
<evidence type="ECO:0000256" key="10">
    <source>
        <dbReference type="SAM" id="Coils"/>
    </source>
</evidence>
<evidence type="ECO:0000256" key="8">
    <source>
        <dbReference type="ARBA" id="ARBA00023212"/>
    </source>
</evidence>
<keyword evidence="9" id="KW-0131">Cell cycle</keyword>
<dbReference type="Proteomes" id="UP000027120">
    <property type="component" value="Unassembled WGS sequence"/>
</dbReference>
<feature type="non-terminal residue" evidence="12">
    <location>
        <position position="1"/>
    </location>
</feature>
<comment type="similarity">
    <text evidence="2">Belongs to the HAUS3 family.</text>
</comment>
<organism evidence="12 13">
    <name type="scientific">Citrus sinensis</name>
    <name type="common">Sweet orange</name>
    <name type="synonym">Citrus aurantium var. sinensis</name>
    <dbReference type="NCBI Taxonomy" id="2711"/>
    <lineage>
        <taxon>Eukaryota</taxon>
        <taxon>Viridiplantae</taxon>
        <taxon>Streptophyta</taxon>
        <taxon>Embryophyta</taxon>
        <taxon>Tracheophyta</taxon>
        <taxon>Spermatophyta</taxon>
        <taxon>Magnoliopsida</taxon>
        <taxon>eudicotyledons</taxon>
        <taxon>Gunneridae</taxon>
        <taxon>Pentapetalae</taxon>
        <taxon>rosids</taxon>
        <taxon>malvids</taxon>
        <taxon>Sapindales</taxon>
        <taxon>Rutaceae</taxon>
        <taxon>Aurantioideae</taxon>
        <taxon>Citrus</taxon>
    </lineage>
</organism>
<keyword evidence="13" id="KW-1185">Reference proteome</keyword>
<feature type="domain" description="HAUS augmin-like complex subunit 3 N-terminal" evidence="11">
    <location>
        <begin position="1"/>
        <end position="218"/>
    </location>
</feature>
<evidence type="ECO:0000259" key="11">
    <source>
        <dbReference type="Pfam" id="PF14932"/>
    </source>
</evidence>
<evidence type="ECO:0000256" key="2">
    <source>
        <dbReference type="ARBA" id="ARBA00009645"/>
    </source>
</evidence>
<evidence type="ECO:0000313" key="13">
    <source>
        <dbReference type="Proteomes" id="UP000027120"/>
    </source>
</evidence>
<evidence type="ECO:0000256" key="6">
    <source>
        <dbReference type="ARBA" id="ARBA00022776"/>
    </source>
</evidence>